<dbReference type="PANTHER" id="PTHR30349:SF36">
    <property type="entry name" value="PROPHAGE INTEGRASE INTR-RELATED"/>
    <property type="match status" value="1"/>
</dbReference>
<feature type="domain" description="Core-binding (CB)" evidence="6">
    <location>
        <begin position="83"/>
        <end position="164"/>
    </location>
</feature>
<evidence type="ECO:0000259" key="6">
    <source>
        <dbReference type="PROSITE" id="PS51900"/>
    </source>
</evidence>
<dbReference type="Gene3D" id="1.10.150.130">
    <property type="match status" value="1"/>
</dbReference>
<evidence type="ECO:0000259" key="5">
    <source>
        <dbReference type="PROSITE" id="PS51898"/>
    </source>
</evidence>
<protein>
    <submittedName>
        <fullName evidence="7">Site-specific integrase</fullName>
    </submittedName>
</protein>
<dbReference type="InterPro" id="IPR050090">
    <property type="entry name" value="Tyrosine_recombinase_XerCD"/>
</dbReference>
<evidence type="ECO:0000256" key="2">
    <source>
        <dbReference type="ARBA" id="ARBA00023125"/>
    </source>
</evidence>
<name>A0ABY5GK76_9GAMM</name>
<evidence type="ECO:0000256" key="4">
    <source>
        <dbReference type="PROSITE-ProRule" id="PRU01248"/>
    </source>
</evidence>
<evidence type="ECO:0000313" key="7">
    <source>
        <dbReference type="EMBL" id="UTV28962.1"/>
    </source>
</evidence>
<gene>
    <name evidence="7" type="ORF">NNL38_06960</name>
</gene>
<feature type="domain" description="Tyr recombinase" evidence="5">
    <location>
        <begin position="185"/>
        <end position="395"/>
    </location>
</feature>
<reference evidence="7" key="1">
    <citation type="submission" date="2022-07" db="EMBL/GenBank/DDBJ databases">
        <title>Genome sequencing of Photobacterium atrarenae GJH2-4.</title>
        <authorList>
            <person name="Park S.-J."/>
        </authorList>
    </citation>
    <scope>NUCLEOTIDE SEQUENCE</scope>
    <source>
        <strain evidence="7">GJH2-4</strain>
    </source>
</reference>
<keyword evidence="3" id="KW-0233">DNA recombination</keyword>
<dbReference type="PROSITE" id="PS51900">
    <property type="entry name" value="CB"/>
    <property type="match status" value="1"/>
</dbReference>
<dbReference type="Pfam" id="PF00589">
    <property type="entry name" value="Phage_integrase"/>
    <property type="match status" value="1"/>
</dbReference>
<accession>A0ABY5GK76</accession>
<dbReference type="EMBL" id="CP101508">
    <property type="protein sequence ID" value="UTV28962.1"/>
    <property type="molecule type" value="Genomic_DNA"/>
</dbReference>
<dbReference type="Gene3D" id="1.10.443.10">
    <property type="entry name" value="Intergrase catalytic core"/>
    <property type="match status" value="1"/>
</dbReference>
<dbReference type="SUPFAM" id="SSF56349">
    <property type="entry name" value="DNA breaking-rejoining enzymes"/>
    <property type="match status" value="1"/>
</dbReference>
<dbReference type="InterPro" id="IPR044068">
    <property type="entry name" value="CB"/>
</dbReference>
<dbReference type="Proteomes" id="UP001057998">
    <property type="component" value="Chromosome 1"/>
</dbReference>
<proteinExistence type="predicted"/>
<dbReference type="RefSeq" id="WP_255390285.1">
    <property type="nucleotide sequence ID" value="NZ_CP101508.1"/>
</dbReference>
<evidence type="ECO:0000313" key="8">
    <source>
        <dbReference type="Proteomes" id="UP001057998"/>
    </source>
</evidence>
<dbReference type="Pfam" id="PF12167">
    <property type="entry name" value="Arm-DNA-bind_2"/>
    <property type="match status" value="1"/>
</dbReference>
<dbReference type="InterPro" id="IPR013762">
    <property type="entry name" value="Integrase-like_cat_sf"/>
</dbReference>
<dbReference type="InterPro" id="IPR004107">
    <property type="entry name" value="Integrase_SAM-like_N"/>
</dbReference>
<sequence>MAPNAIVDKLPSGIEIHSGNLRICFYYKGKRHRESLGLKPTKQNINFATRKREAMLYEMKIGTFSYAAHFPESKHASGKPGALDLSQLAKQFLESKAHDIRRSTHQRYEWVLRDFLELYGANRSCDTLSPRSLTQFRQELVKGKSGRTINRNLVTINAFLAWLHKMEYVERDLSEVLTRVKESEVDIQPFSVDEINKALAECHQLQHRNMITLLVYTGIRSGELCALAWEDVDFENNTIHIRRSTYDRRGLKTTKTDKERFVDLLPPAIEALKAQRHLTYLFPAKEYDVELPGQAYRQEKLRFVFNPKAVREQKCSDYDYYGKRALGKVWEALCQKAGIPHRNQYQLRHTYASWMITHANVNVSYLAQQMGHADITMVAKVYGKWLTESNKKESDRVWGELQKVQRK</sequence>
<dbReference type="InterPro" id="IPR022000">
    <property type="entry name" value="Min27-like_integrase_DNA_bind"/>
</dbReference>
<dbReference type="InterPro" id="IPR002104">
    <property type="entry name" value="Integrase_catalytic"/>
</dbReference>
<keyword evidence="1" id="KW-0229">DNA integration</keyword>
<dbReference type="CDD" id="cd01189">
    <property type="entry name" value="INT_ICEBs1_C_like"/>
    <property type="match status" value="1"/>
</dbReference>
<evidence type="ECO:0000256" key="3">
    <source>
        <dbReference type="ARBA" id="ARBA00023172"/>
    </source>
</evidence>
<keyword evidence="8" id="KW-1185">Reference proteome</keyword>
<dbReference type="PROSITE" id="PS51898">
    <property type="entry name" value="TYR_RECOMBINASE"/>
    <property type="match status" value="1"/>
</dbReference>
<dbReference type="PANTHER" id="PTHR30349">
    <property type="entry name" value="PHAGE INTEGRASE-RELATED"/>
    <property type="match status" value="1"/>
</dbReference>
<dbReference type="InterPro" id="IPR010998">
    <property type="entry name" value="Integrase_recombinase_N"/>
</dbReference>
<dbReference type="Pfam" id="PF02899">
    <property type="entry name" value="Phage_int_SAM_1"/>
    <property type="match status" value="1"/>
</dbReference>
<keyword evidence="2 4" id="KW-0238">DNA-binding</keyword>
<dbReference type="InterPro" id="IPR011010">
    <property type="entry name" value="DNA_brk_join_enz"/>
</dbReference>
<organism evidence="7 8">
    <name type="scientific">Photobacterium atrarenae</name>
    <dbReference type="NCBI Taxonomy" id="865757"/>
    <lineage>
        <taxon>Bacteria</taxon>
        <taxon>Pseudomonadati</taxon>
        <taxon>Pseudomonadota</taxon>
        <taxon>Gammaproteobacteria</taxon>
        <taxon>Vibrionales</taxon>
        <taxon>Vibrionaceae</taxon>
        <taxon>Photobacterium</taxon>
    </lineage>
</organism>
<evidence type="ECO:0000256" key="1">
    <source>
        <dbReference type="ARBA" id="ARBA00022908"/>
    </source>
</evidence>